<protein>
    <recommendedName>
        <fullName evidence="3">Serine aminopeptidase S33 domain-containing protein</fullName>
    </recommendedName>
</protein>
<evidence type="ECO:0000313" key="2">
    <source>
        <dbReference type="EMBL" id="CAE0432022.1"/>
    </source>
</evidence>
<accession>A0A6S7ZYP4</accession>
<dbReference type="SUPFAM" id="SSF53474">
    <property type="entry name" value="alpha/beta-Hydrolases"/>
    <property type="match status" value="1"/>
</dbReference>
<gene>
    <name evidence="1" type="ORF">ASTO00021_LOCUS2352</name>
    <name evidence="2" type="ORF">ASTO00021_LOCUS2354</name>
</gene>
<dbReference type="EMBL" id="HBIN01003429">
    <property type="protein sequence ID" value="CAE0432022.1"/>
    <property type="molecule type" value="Transcribed_RNA"/>
</dbReference>
<dbReference type="InterPro" id="IPR029058">
    <property type="entry name" value="AB_hydrolase_fold"/>
</dbReference>
<dbReference type="EMBL" id="HBIN01003427">
    <property type="protein sequence ID" value="CAE0432020.1"/>
    <property type="molecule type" value="Transcribed_RNA"/>
</dbReference>
<dbReference type="AlphaFoldDB" id="A0A6S7ZYP4"/>
<evidence type="ECO:0000313" key="1">
    <source>
        <dbReference type="EMBL" id="CAE0432020.1"/>
    </source>
</evidence>
<dbReference type="Gene3D" id="3.40.50.1820">
    <property type="entry name" value="alpha/beta hydrolase"/>
    <property type="match status" value="1"/>
</dbReference>
<sequence>MRTDADLWEEMKYTKLKAFIATSQGWLKFNLTERLDEYSVPTLIMHPEYDEDLGHTKKMHEKEIGMMPKGIGELVHFQGYSHCMHLEPGGSKLMFDTIIDFLQRREDIEFSL</sequence>
<proteinExistence type="predicted"/>
<name>A0A6S7ZYP4_9STRA</name>
<reference evidence="2" key="1">
    <citation type="submission" date="2021-01" db="EMBL/GenBank/DDBJ databases">
        <authorList>
            <person name="Corre E."/>
            <person name="Pelletier E."/>
            <person name="Niang G."/>
            <person name="Scheremetjew M."/>
            <person name="Finn R."/>
            <person name="Kale V."/>
            <person name="Holt S."/>
            <person name="Cochrane G."/>
            <person name="Meng A."/>
            <person name="Brown T."/>
            <person name="Cohen L."/>
        </authorList>
    </citation>
    <scope>NUCLEOTIDE SEQUENCE</scope>
    <source>
        <strain evidence="2">GSBS06</strain>
    </source>
</reference>
<evidence type="ECO:0008006" key="3">
    <source>
        <dbReference type="Google" id="ProtNLM"/>
    </source>
</evidence>
<organism evidence="2">
    <name type="scientific">Aplanochytrium stocchinoi</name>
    <dbReference type="NCBI Taxonomy" id="215587"/>
    <lineage>
        <taxon>Eukaryota</taxon>
        <taxon>Sar</taxon>
        <taxon>Stramenopiles</taxon>
        <taxon>Bigyra</taxon>
        <taxon>Labyrinthulomycetes</taxon>
        <taxon>Thraustochytrida</taxon>
        <taxon>Thraustochytriidae</taxon>
        <taxon>Aplanochytrium</taxon>
    </lineage>
</organism>